<dbReference type="CTD" id="20239395"/>
<dbReference type="EMBL" id="KB202237">
    <property type="protein sequence ID" value="ESO91659.1"/>
    <property type="molecule type" value="Genomic_DNA"/>
</dbReference>
<evidence type="ECO:0000313" key="2">
    <source>
        <dbReference type="Proteomes" id="UP000030746"/>
    </source>
</evidence>
<evidence type="ECO:0000313" key="1">
    <source>
        <dbReference type="EMBL" id="ESO91659.1"/>
    </source>
</evidence>
<dbReference type="AlphaFoldDB" id="V4BRW1"/>
<name>V4BRW1_LOTGI</name>
<accession>V4BRW1</accession>
<gene>
    <name evidence="1" type="ORF">LOTGIDRAFT_163388</name>
</gene>
<dbReference type="STRING" id="225164.V4BRW1"/>
<reference evidence="1 2" key="1">
    <citation type="journal article" date="2013" name="Nature">
        <title>Insights into bilaterian evolution from three spiralian genomes.</title>
        <authorList>
            <person name="Simakov O."/>
            <person name="Marletaz F."/>
            <person name="Cho S.J."/>
            <person name="Edsinger-Gonzales E."/>
            <person name="Havlak P."/>
            <person name="Hellsten U."/>
            <person name="Kuo D.H."/>
            <person name="Larsson T."/>
            <person name="Lv J."/>
            <person name="Arendt D."/>
            <person name="Savage R."/>
            <person name="Osoegawa K."/>
            <person name="de Jong P."/>
            <person name="Grimwood J."/>
            <person name="Chapman J.A."/>
            <person name="Shapiro H."/>
            <person name="Aerts A."/>
            <person name="Otillar R.P."/>
            <person name="Terry A.Y."/>
            <person name="Boore J.L."/>
            <person name="Grigoriev I.V."/>
            <person name="Lindberg D.R."/>
            <person name="Seaver E.C."/>
            <person name="Weisblat D.A."/>
            <person name="Putnam N.H."/>
            <person name="Rokhsar D.S."/>
        </authorList>
    </citation>
    <scope>NUCLEOTIDE SEQUENCE [LARGE SCALE GENOMIC DNA]</scope>
</reference>
<organism evidence="1 2">
    <name type="scientific">Lottia gigantea</name>
    <name type="common">Giant owl limpet</name>
    <dbReference type="NCBI Taxonomy" id="225164"/>
    <lineage>
        <taxon>Eukaryota</taxon>
        <taxon>Metazoa</taxon>
        <taxon>Spiralia</taxon>
        <taxon>Lophotrochozoa</taxon>
        <taxon>Mollusca</taxon>
        <taxon>Gastropoda</taxon>
        <taxon>Patellogastropoda</taxon>
        <taxon>Lottioidea</taxon>
        <taxon>Lottiidae</taxon>
        <taxon>Lottia</taxon>
    </lineage>
</organism>
<dbReference type="GeneID" id="20239395"/>
<dbReference type="HOGENOM" id="CLU_984435_0_0_1"/>
<protein>
    <recommendedName>
        <fullName evidence="3">Endonuclease/exonuclease/phosphatase domain-containing protein</fullName>
    </recommendedName>
</protein>
<sequence length="283" mass="33265">MHRVQTTPPFVIPLNRGNTSEKDYVFIDRYFPIKIGPIVLVAKFQPITRYDVCERKQNESTNLISIHKTKNSWLRLKSDHFVKTRVRDGKLFAVPRKCIKGPTRITEMCSSLLDIALVSCPDLILHSEILDAGISDHCPIRISLRVPCPTHQAYKRTIWNYTAIHPPDIAAFFKEVNWNDFFDQIPDPNSLGEAISSILVDGIYKFVPHKEVTIRVRDPEWMNGYIRRILRKRNRIHRQAKLFDSPNSWSEFRKFRNFVTSEIRRVKLEYHTKINECKFNEKD</sequence>
<keyword evidence="2" id="KW-1185">Reference proteome</keyword>
<dbReference type="RefSeq" id="XP_009057720.1">
    <property type="nucleotide sequence ID" value="XM_009059472.1"/>
</dbReference>
<dbReference type="OrthoDB" id="5987682at2759"/>
<dbReference type="OMA" id="HEPPWIT"/>
<dbReference type="KEGG" id="lgi:LOTGIDRAFT_163388"/>
<dbReference type="Proteomes" id="UP000030746">
    <property type="component" value="Unassembled WGS sequence"/>
</dbReference>
<evidence type="ECO:0008006" key="3">
    <source>
        <dbReference type="Google" id="ProtNLM"/>
    </source>
</evidence>
<proteinExistence type="predicted"/>